<evidence type="ECO:0000313" key="3">
    <source>
        <dbReference type="Proteomes" id="UP000774326"/>
    </source>
</evidence>
<dbReference type="FunFam" id="2.30.30.140:FF:000055">
    <property type="entry name" value="SAGA complex component"/>
    <property type="match status" value="1"/>
</dbReference>
<comment type="caution">
    <text evidence="2">The sequence shown here is derived from an EMBL/GenBank/DDBJ whole genome shotgun (WGS) entry which is preliminary data.</text>
</comment>
<dbReference type="AlphaFoldDB" id="A0A9P8QA18"/>
<protein>
    <recommendedName>
        <fullName evidence="1">SGF29 C-terminal domain-containing protein</fullName>
    </recommendedName>
</protein>
<dbReference type="OrthoDB" id="10265994at2759"/>
<feature type="domain" description="SGF29 C-terminal" evidence="1">
    <location>
        <begin position="101"/>
        <end position="235"/>
    </location>
</feature>
<proteinExistence type="predicted"/>
<evidence type="ECO:0000259" key="1">
    <source>
        <dbReference type="PROSITE" id="PS51518"/>
    </source>
</evidence>
<dbReference type="InterPro" id="IPR047288">
    <property type="entry name" value="Tudor_SGF29_rpt1"/>
</dbReference>
<gene>
    <name evidence="2" type="ORF">WICPIJ_003391</name>
</gene>
<sequence length="235" mass="27063">MEGQWDIVISSLQDIFNYNEELEFDKSKTFNAADFSSLTESQLDEKLEQLTKHRDNVDRSRRVLDESIETLTAIIAAELKKKSQEPKQKLGRSFWESPYNVSDTVRIGSDVAFKLRQRGAEEEWIQCEVIKVLGDGTKFEVRDPEPDENNNPGKTFKATWKDIILIPTGHEVELLDNYPSGSIVLARYPETTTFYPAEVIGTKRDRKCRLKFEGEEEEGKETEVDRRLVLPFPGK</sequence>
<dbReference type="GO" id="GO:0000124">
    <property type="term" value="C:SAGA complex"/>
    <property type="evidence" value="ECO:0007669"/>
    <property type="project" value="InterPro"/>
</dbReference>
<dbReference type="InterPro" id="IPR037802">
    <property type="entry name" value="SGF29"/>
</dbReference>
<dbReference type="CDD" id="cd20393">
    <property type="entry name" value="Tudor_SGF29_rpt1"/>
    <property type="match status" value="1"/>
</dbReference>
<dbReference type="PANTHER" id="PTHR21539">
    <property type="entry name" value="SAGA-ASSOCIATED FACTOR 29"/>
    <property type="match status" value="1"/>
</dbReference>
<dbReference type="Proteomes" id="UP000774326">
    <property type="component" value="Unassembled WGS sequence"/>
</dbReference>
<name>A0A9P8QA18_WICPI</name>
<dbReference type="PROSITE" id="PS51518">
    <property type="entry name" value="SGF29_C"/>
    <property type="match status" value="1"/>
</dbReference>
<dbReference type="EMBL" id="JAEUBG010001852">
    <property type="protein sequence ID" value="KAH3685644.1"/>
    <property type="molecule type" value="Genomic_DNA"/>
</dbReference>
<dbReference type="Gene3D" id="2.30.30.140">
    <property type="match status" value="2"/>
</dbReference>
<keyword evidence="3" id="KW-1185">Reference proteome</keyword>
<evidence type="ECO:0000313" key="2">
    <source>
        <dbReference type="EMBL" id="KAH3685644.1"/>
    </source>
</evidence>
<dbReference type="Pfam" id="PF07039">
    <property type="entry name" value="SGF29_Tudor"/>
    <property type="match status" value="1"/>
</dbReference>
<accession>A0A9P8QA18</accession>
<dbReference type="InterPro" id="IPR010750">
    <property type="entry name" value="SGF29_tudor-like_dom"/>
</dbReference>
<reference evidence="2" key="2">
    <citation type="submission" date="2021-01" db="EMBL/GenBank/DDBJ databases">
        <authorList>
            <person name="Schikora-Tamarit M.A."/>
        </authorList>
    </citation>
    <scope>NUCLEOTIDE SEQUENCE</scope>
    <source>
        <strain evidence="2">CBS2887</strain>
    </source>
</reference>
<organism evidence="2 3">
    <name type="scientific">Wickerhamomyces pijperi</name>
    <name type="common">Yeast</name>
    <name type="synonym">Pichia pijperi</name>
    <dbReference type="NCBI Taxonomy" id="599730"/>
    <lineage>
        <taxon>Eukaryota</taxon>
        <taxon>Fungi</taxon>
        <taxon>Dikarya</taxon>
        <taxon>Ascomycota</taxon>
        <taxon>Saccharomycotina</taxon>
        <taxon>Saccharomycetes</taxon>
        <taxon>Phaffomycetales</taxon>
        <taxon>Wickerhamomycetaceae</taxon>
        <taxon>Wickerhamomyces</taxon>
    </lineage>
</organism>
<dbReference type="PANTHER" id="PTHR21539:SF0">
    <property type="entry name" value="SAGA-ASSOCIATED FACTOR 29"/>
    <property type="match status" value="1"/>
</dbReference>
<reference evidence="2" key="1">
    <citation type="journal article" date="2021" name="Open Biol.">
        <title>Shared evolutionary footprints suggest mitochondrial oxidative damage underlies multiple complex I losses in fungi.</title>
        <authorList>
            <person name="Schikora-Tamarit M.A."/>
            <person name="Marcet-Houben M."/>
            <person name="Nosek J."/>
            <person name="Gabaldon T."/>
        </authorList>
    </citation>
    <scope>NUCLEOTIDE SEQUENCE</scope>
    <source>
        <strain evidence="2">CBS2887</strain>
    </source>
</reference>